<evidence type="ECO:0000313" key="1">
    <source>
        <dbReference type="EMBL" id="KAF9731447.1"/>
    </source>
</evidence>
<dbReference type="Proteomes" id="UP000756921">
    <property type="component" value="Unassembled WGS sequence"/>
</dbReference>
<accession>A0A9P6G973</accession>
<gene>
    <name evidence="1" type="ORF">PMIN01_10464</name>
</gene>
<name>A0A9P6G973_9PLEO</name>
<reference evidence="1" key="1">
    <citation type="journal article" date="2020" name="Mol. Plant Microbe Interact.">
        <title>Genome Sequence of the Biocontrol Agent Coniothyrium minitans strain Conio (IMI 134523).</title>
        <authorList>
            <person name="Patel D."/>
            <person name="Shittu T.A."/>
            <person name="Baroncelli R."/>
            <person name="Muthumeenakshi S."/>
            <person name="Osborne T.H."/>
            <person name="Janganan T.K."/>
            <person name="Sreenivasaprasad S."/>
        </authorList>
    </citation>
    <scope>NUCLEOTIDE SEQUENCE</scope>
    <source>
        <strain evidence="1">Conio</strain>
    </source>
</reference>
<keyword evidence="2" id="KW-1185">Reference proteome</keyword>
<organism evidence="1 2">
    <name type="scientific">Paraphaeosphaeria minitans</name>
    <dbReference type="NCBI Taxonomy" id="565426"/>
    <lineage>
        <taxon>Eukaryota</taxon>
        <taxon>Fungi</taxon>
        <taxon>Dikarya</taxon>
        <taxon>Ascomycota</taxon>
        <taxon>Pezizomycotina</taxon>
        <taxon>Dothideomycetes</taxon>
        <taxon>Pleosporomycetidae</taxon>
        <taxon>Pleosporales</taxon>
        <taxon>Massarineae</taxon>
        <taxon>Didymosphaeriaceae</taxon>
        <taxon>Paraphaeosphaeria</taxon>
    </lineage>
</organism>
<dbReference type="EMBL" id="WJXW01000012">
    <property type="protein sequence ID" value="KAF9731447.1"/>
    <property type="molecule type" value="Genomic_DNA"/>
</dbReference>
<protein>
    <submittedName>
        <fullName evidence="1">Uncharacterized protein</fullName>
    </submittedName>
</protein>
<sequence>MIQKMVSSKTRNEANFLTEFEEPSPYRGTPTPELDWRCEQSIEGCAFEIHLENLHLFNISAATLPKLYHTQLRIILNSLPGTQPEALKVDYSVHQKRRNINQVKKWASRNIVIESFKDPFVKELDFTPAPINI</sequence>
<dbReference type="AlphaFoldDB" id="A0A9P6G973"/>
<evidence type="ECO:0000313" key="2">
    <source>
        <dbReference type="Proteomes" id="UP000756921"/>
    </source>
</evidence>
<dbReference type="OrthoDB" id="3687641at2759"/>
<proteinExistence type="predicted"/>
<comment type="caution">
    <text evidence="1">The sequence shown here is derived from an EMBL/GenBank/DDBJ whole genome shotgun (WGS) entry which is preliminary data.</text>
</comment>